<feature type="transmembrane region" description="Helical" evidence="6">
    <location>
        <begin position="93"/>
        <end position="114"/>
    </location>
</feature>
<proteinExistence type="predicted"/>
<dbReference type="Pfam" id="PF03706">
    <property type="entry name" value="LPG_synthase_TM"/>
    <property type="match status" value="1"/>
</dbReference>
<dbReference type="PANTHER" id="PTHR39087">
    <property type="entry name" value="UPF0104 MEMBRANE PROTEIN MJ1595"/>
    <property type="match status" value="1"/>
</dbReference>
<feature type="transmembrane region" description="Helical" evidence="6">
    <location>
        <begin position="253"/>
        <end position="274"/>
    </location>
</feature>
<dbReference type="GO" id="GO:0005886">
    <property type="term" value="C:plasma membrane"/>
    <property type="evidence" value="ECO:0007669"/>
    <property type="project" value="UniProtKB-SubCell"/>
</dbReference>
<keyword evidence="3 6" id="KW-0812">Transmembrane</keyword>
<sequence length="342" mass="36338">MNPPPVRFPKWIRAAWLPGAILLAALVAVAIRYGESQRFAEMLQRAEPIWLLVGGVLQIGTYLCTAIILKLGLRRSGTHVRLRSLVPLGLVKLFIDQIIPTGGIAGTVLIIRALERRGVPVGLSTAAVVVGLLGFYLAYAMAVALCLAIFWLHSHLNPAVLSAITIVSLMTASIPVTLLWLTRGGARGVPHWIRRFPGLKPVLEAIEAAPPATLHDRKLLLSAAALQFAIILLDAATLRAMLLGLGVSVPATVVFAGFVLASVVATVTLLPGGIGPFEAGSVAALRLLGVPLEASVAGTLLLRGFSLWLPMLPGLWLARREMVRGTRVSARVEADSVVRGHP</sequence>
<feature type="transmembrane region" description="Helical" evidence="6">
    <location>
        <begin position="294"/>
        <end position="318"/>
    </location>
</feature>
<feature type="transmembrane region" description="Helical" evidence="6">
    <location>
        <begin position="126"/>
        <end position="152"/>
    </location>
</feature>
<dbReference type="NCBIfam" id="TIGR00374">
    <property type="entry name" value="flippase-like domain"/>
    <property type="match status" value="1"/>
</dbReference>
<comment type="caution">
    <text evidence="7">The sequence shown here is derived from an EMBL/GenBank/DDBJ whole genome shotgun (WGS) entry which is preliminary data.</text>
</comment>
<feature type="transmembrane region" description="Helical" evidence="6">
    <location>
        <begin position="159"/>
        <end position="181"/>
    </location>
</feature>
<dbReference type="PANTHER" id="PTHR39087:SF2">
    <property type="entry name" value="UPF0104 MEMBRANE PROTEIN MJ1595"/>
    <property type="match status" value="1"/>
</dbReference>
<accession>A0A538SQP7</accession>
<evidence type="ECO:0000256" key="3">
    <source>
        <dbReference type="ARBA" id="ARBA00022692"/>
    </source>
</evidence>
<evidence type="ECO:0000313" key="7">
    <source>
        <dbReference type="EMBL" id="TMQ53700.1"/>
    </source>
</evidence>
<keyword evidence="4 6" id="KW-1133">Transmembrane helix</keyword>
<name>A0A538SQP7_UNCEI</name>
<evidence type="ECO:0000313" key="8">
    <source>
        <dbReference type="Proteomes" id="UP000319829"/>
    </source>
</evidence>
<dbReference type="Proteomes" id="UP000319829">
    <property type="component" value="Unassembled WGS sequence"/>
</dbReference>
<feature type="transmembrane region" description="Helical" evidence="6">
    <location>
        <begin position="49"/>
        <end position="73"/>
    </location>
</feature>
<organism evidence="7 8">
    <name type="scientific">Eiseniibacteriota bacterium</name>
    <dbReference type="NCBI Taxonomy" id="2212470"/>
    <lineage>
        <taxon>Bacteria</taxon>
        <taxon>Candidatus Eiseniibacteriota</taxon>
    </lineage>
</organism>
<comment type="subcellular location">
    <subcellularLocation>
        <location evidence="1">Cell membrane</location>
        <topology evidence="1">Multi-pass membrane protein</topology>
    </subcellularLocation>
</comment>
<dbReference type="InterPro" id="IPR022791">
    <property type="entry name" value="L-PG_synthase/AglD"/>
</dbReference>
<evidence type="ECO:0000256" key="6">
    <source>
        <dbReference type="SAM" id="Phobius"/>
    </source>
</evidence>
<evidence type="ECO:0000256" key="4">
    <source>
        <dbReference type="ARBA" id="ARBA00022989"/>
    </source>
</evidence>
<gene>
    <name evidence="7" type="ORF">E6K74_08685</name>
</gene>
<keyword evidence="5 6" id="KW-0472">Membrane</keyword>
<dbReference type="EMBL" id="VBOU01000082">
    <property type="protein sequence ID" value="TMQ53700.1"/>
    <property type="molecule type" value="Genomic_DNA"/>
</dbReference>
<evidence type="ECO:0000256" key="1">
    <source>
        <dbReference type="ARBA" id="ARBA00004651"/>
    </source>
</evidence>
<feature type="transmembrane region" description="Helical" evidence="6">
    <location>
        <begin position="219"/>
        <end position="241"/>
    </location>
</feature>
<reference evidence="7 8" key="1">
    <citation type="journal article" date="2019" name="Nat. Microbiol.">
        <title>Mediterranean grassland soil C-N compound turnover is dependent on rainfall and depth, and is mediated by genomically divergent microorganisms.</title>
        <authorList>
            <person name="Diamond S."/>
            <person name="Andeer P.F."/>
            <person name="Li Z."/>
            <person name="Crits-Christoph A."/>
            <person name="Burstein D."/>
            <person name="Anantharaman K."/>
            <person name="Lane K.R."/>
            <person name="Thomas B.C."/>
            <person name="Pan C."/>
            <person name="Northen T.R."/>
            <person name="Banfield J.F."/>
        </authorList>
    </citation>
    <scope>NUCLEOTIDE SEQUENCE [LARGE SCALE GENOMIC DNA]</scope>
    <source>
        <strain evidence="7">WS_4</strain>
    </source>
</reference>
<evidence type="ECO:0000256" key="5">
    <source>
        <dbReference type="ARBA" id="ARBA00023136"/>
    </source>
</evidence>
<protein>
    <submittedName>
        <fullName evidence="7">Flippase-like domain-containing protein</fullName>
    </submittedName>
</protein>
<dbReference type="AlphaFoldDB" id="A0A538SQP7"/>
<evidence type="ECO:0000256" key="2">
    <source>
        <dbReference type="ARBA" id="ARBA00022475"/>
    </source>
</evidence>
<keyword evidence="2" id="KW-1003">Cell membrane</keyword>